<protein>
    <submittedName>
        <fullName evidence="2">UDP-N-acetylglucosamine 2-epimerase (Hydrolyzing)</fullName>
        <ecNumber evidence="2">3.2.1.183</ecNumber>
    </submittedName>
</protein>
<dbReference type="EMBL" id="CP061839">
    <property type="protein sequence ID" value="QOW61703.1"/>
    <property type="molecule type" value="Genomic_DNA"/>
</dbReference>
<dbReference type="EC" id="3.2.1.183" evidence="2"/>
<dbReference type="InterPro" id="IPR003331">
    <property type="entry name" value="UDP_GlcNAc_Epimerase_2_dom"/>
</dbReference>
<dbReference type="InterPro" id="IPR029767">
    <property type="entry name" value="WecB-like"/>
</dbReference>
<dbReference type="Gene3D" id="3.40.50.2000">
    <property type="entry name" value="Glycogen Phosphorylase B"/>
    <property type="match status" value="2"/>
</dbReference>
<dbReference type="InterPro" id="IPR020004">
    <property type="entry name" value="UDP-GlcNAc_Epase"/>
</dbReference>
<dbReference type="PANTHER" id="PTHR43174">
    <property type="entry name" value="UDP-N-ACETYLGLUCOSAMINE 2-EPIMERASE"/>
    <property type="match status" value="1"/>
</dbReference>
<keyword evidence="2" id="KW-0326">Glycosidase</keyword>
<dbReference type="Proteomes" id="UP000593915">
    <property type="component" value="Chromosome"/>
</dbReference>
<evidence type="ECO:0000313" key="2">
    <source>
        <dbReference type="EMBL" id="QOW61703.1"/>
    </source>
</evidence>
<gene>
    <name evidence="2" type="primary">neuC</name>
    <name evidence="2" type="ORF">IFE08_04845</name>
</gene>
<organism evidence="2 3">
    <name type="scientific">Treponema pedis</name>
    <dbReference type="NCBI Taxonomy" id="409322"/>
    <lineage>
        <taxon>Bacteria</taxon>
        <taxon>Pseudomonadati</taxon>
        <taxon>Spirochaetota</taxon>
        <taxon>Spirochaetia</taxon>
        <taxon>Spirochaetales</taxon>
        <taxon>Treponemataceae</taxon>
        <taxon>Treponema</taxon>
    </lineage>
</organism>
<name>A0A7S6WQX3_9SPIR</name>
<accession>A0A7S6WQX3</accession>
<dbReference type="NCBIfam" id="TIGR03568">
    <property type="entry name" value="NeuC_NnaA"/>
    <property type="match status" value="1"/>
</dbReference>
<keyword evidence="2" id="KW-0378">Hydrolase</keyword>
<dbReference type="GO" id="GO:0004553">
    <property type="term" value="F:hydrolase activity, hydrolyzing O-glycosyl compounds"/>
    <property type="evidence" value="ECO:0007669"/>
    <property type="project" value="InterPro"/>
</dbReference>
<dbReference type="Pfam" id="PF02350">
    <property type="entry name" value="Epimerase_2"/>
    <property type="match status" value="1"/>
</dbReference>
<dbReference type="AlphaFoldDB" id="A0A7S6WQX3"/>
<proteinExistence type="predicted"/>
<dbReference type="GO" id="GO:0006047">
    <property type="term" value="P:UDP-N-acetylglucosamine metabolic process"/>
    <property type="evidence" value="ECO:0007669"/>
    <property type="project" value="InterPro"/>
</dbReference>
<dbReference type="RefSeq" id="WP_194077199.1">
    <property type="nucleotide sequence ID" value="NZ_CP061839.1"/>
</dbReference>
<evidence type="ECO:0000313" key="3">
    <source>
        <dbReference type="Proteomes" id="UP000593915"/>
    </source>
</evidence>
<evidence type="ECO:0000259" key="1">
    <source>
        <dbReference type="Pfam" id="PF02350"/>
    </source>
</evidence>
<sequence length="371" mass="41595">MKNICIITATRAEYGYLSGLINKIYSSSDFNLQLVVTGAHLLKEQGYTIEEIKKDGYPIAAEVDVAIDNSSEFAIACTMSRYALQFAEVFKCLQPDIVFVLGDRYELLPICSAAFMMKIPIAHISGGDVTEGALDDAIRNAVTMLATYHFPGTEDSAKNIIRMRGNDKNVFTVGEPTLDFYKTENLLSRDELAIILNIDINKNWILFTYHPETMETLEYNINAVKNSIDVLLEFNNIQVIITKSNTDYGGKEINEFLEFVADQEHSKFLVFSSLGQLKYLSVMKQCSLVMGNSSSGIIETPFLSVPAVNIGNRQKGRYQCSNIIQCTTSRTDIRDAVNKALLAGKKEYSDKNYWGDGDTATQIYKSLYEFF</sequence>
<reference evidence="2 3" key="1">
    <citation type="submission" date="2020-09" db="EMBL/GenBank/DDBJ databases">
        <title>Characterization of Treponema spp. from bovine digital dermatitis in Korea.</title>
        <authorList>
            <person name="Espiritu H.M."/>
            <person name="Cho Y.I."/>
            <person name="Mamuad L."/>
        </authorList>
    </citation>
    <scope>NUCLEOTIDE SEQUENCE [LARGE SCALE GENOMIC DNA]</scope>
    <source>
        <strain evidence="2 3">KS1</strain>
    </source>
</reference>
<dbReference type="SUPFAM" id="SSF53756">
    <property type="entry name" value="UDP-Glycosyltransferase/glycogen phosphorylase"/>
    <property type="match status" value="1"/>
</dbReference>
<dbReference type="PANTHER" id="PTHR43174:SF3">
    <property type="entry name" value="UDP-N-ACETYLGLUCOSAMINE 2-EPIMERASE"/>
    <property type="match status" value="1"/>
</dbReference>
<feature type="domain" description="UDP-N-acetylglucosamine 2-epimerase" evidence="1">
    <location>
        <begin position="24"/>
        <end position="367"/>
    </location>
</feature>